<dbReference type="Pfam" id="PF07873">
    <property type="entry name" value="YabP"/>
    <property type="match status" value="1"/>
</dbReference>
<dbReference type="Gene3D" id="2.60.40.2000">
    <property type="match status" value="1"/>
</dbReference>
<dbReference type="PIRSF" id="PIRSF011576">
    <property type="entry name" value="YabP"/>
    <property type="match status" value="1"/>
</dbReference>
<keyword evidence="2" id="KW-1185">Reference proteome</keyword>
<evidence type="ECO:0000313" key="2">
    <source>
        <dbReference type="Proteomes" id="UP001596022"/>
    </source>
</evidence>
<dbReference type="InterPro" id="IPR012504">
    <property type="entry name" value="Spore_YabP"/>
</dbReference>
<dbReference type="InterPro" id="IPR038705">
    <property type="entry name" value="YabP_sf"/>
</dbReference>
<accession>A0ABV9GTN3</accession>
<dbReference type="NCBIfam" id="TIGR02892">
    <property type="entry name" value="spore_yabP"/>
    <property type="match status" value="1"/>
</dbReference>
<proteinExistence type="predicted"/>
<comment type="caution">
    <text evidence="1">The sequence shown here is derived from an EMBL/GenBank/DDBJ whole genome shotgun (WGS) entry which is preliminary data.</text>
</comment>
<protein>
    <submittedName>
        <fullName evidence="1">Sporulation protein YabP</fullName>
    </submittedName>
</protein>
<dbReference type="RefSeq" id="WP_376847485.1">
    <property type="nucleotide sequence ID" value="NZ_JBHSFW010000020.1"/>
</dbReference>
<name>A0ABV9GTN3_9BACL</name>
<organism evidence="1 2">
    <name type="scientific">Camelliibacillus cellulosilyticus</name>
    <dbReference type="NCBI Taxonomy" id="2174486"/>
    <lineage>
        <taxon>Bacteria</taxon>
        <taxon>Bacillati</taxon>
        <taxon>Bacillota</taxon>
        <taxon>Bacilli</taxon>
        <taxon>Bacillales</taxon>
        <taxon>Sporolactobacillaceae</taxon>
        <taxon>Camelliibacillus</taxon>
    </lineage>
</organism>
<sequence>MDNYYPSNSFNKERQEPNHDIVMKGRKKVEITGVKHVESFDHEEFLLETVMGFLAIKGNHLKMKNLSVDQGVVVIEGKIFEMSYLDDHDGEHSKGFFSKLFK</sequence>
<dbReference type="InterPro" id="IPR022476">
    <property type="entry name" value="Spore_YabP/YqfC"/>
</dbReference>
<dbReference type="Proteomes" id="UP001596022">
    <property type="component" value="Unassembled WGS sequence"/>
</dbReference>
<reference evidence="2" key="1">
    <citation type="journal article" date="2019" name="Int. J. Syst. Evol. Microbiol.">
        <title>The Global Catalogue of Microorganisms (GCM) 10K type strain sequencing project: providing services to taxonomists for standard genome sequencing and annotation.</title>
        <authorList>
            <consortium name="The Broad Institute Genomics Platform"/>
            <consortium name="The Broad Institute Genome Sequencing Center for Infectious Disease"/>
            <person name="Wu L."/>
            <person name="Ma J."/>
        </authorList>
    </citation>
    <scope>NUCLEOTIDE SEQUENCE [LARGE SCALE GENOMIC DNA]</scope>
    <source>
        <strain evidence="2">CGMCC 1.16306</strain>
    </source>
</reference>
<evidence type="ECO:0000313" key="1">
    <source>
        <dbReference type="EMBL" id="MFC4620373.1"/>
    </source>
</evidence>
<gene>
    <name evidence="1" type="primary">yabP</name>
    <name evidence="1" type="ORF">ACFO4N_16850</name>
</gene>
<dbReference type="EMBL" id="JBHSFW010000020">
    <property type="protein sequence ID" value="MFC4620373.1"/>
    <property type="molecule type" value="Genomic_DNA"/>
</dbReference>